<comment type="caution">
    <text evidence="1">The sequence shown here is derived from an EMBL/GenBank/DDBJ whole genome shotgun (WGS) entry which is preliminary data.</text>
</comment>
<sequence>MGAKSAKHTEGRGKWYSPTCLFMPKSPLVRYRRSTTTQALSSVSEGEASERASVDCLLLFIQYSTYQT</sequence>
<dbReference type="RefSeq" id="XP_062766502.1">
    <property type="nucleotide sequence ID" value="XM_062905719.1"/>
</dbReference>
<evidence type="ECO:0000313" key="1">
    <source>
        <dbReference type="EMBL" id="KAK4666536.1"/>
    </source>
</evidence>
<keyword evidence="2" id="KW-1185">Reference proteome</keyword>
<gene>
    <name evidence="1" type="ORF">QC763_0047930</name>
</gene>
<organism evidence="1 2">
    <name type="scientific">Podospora pseudopauciseta</name>
    <dbReference type="NCBI Taxonomy" id="2093780"/>
    <lineage>
        <taxon>Eukaryota</taxon>
        <taxon>Fungi</taxon>
        <taxon>Dikarya</taxon>
        <taxon>Ascomycota</taxon>
        <taxon>Pezizomycotina</taxon>
        <taxon>Sordariomycetes</taxon>
        <taxon>Sordariomycetidae</taxon>
        <taxon>Sordariales</taxon>
        <taxon>Podosporaceae</taxon>
        <taxon>Podospora</taxon>
    </lineage>
</organism>
<dbReference type="Proteomes" id="UP001326199">
    <property type="component" value="Unassembled WGS sequence"/>
</dbReference>
<accession>A0ABR0HF66</accession>
<protein>
    <submittedName>
        <fullName evidence="1">Uncharacterized protein</fullName>
    </submittedName>
</protein>
<reference evidence="1 2" key="1">
    <citation type="journal article" date="2023" name="bioRxiv">
        <title>High-quality genome assemblies of four members of thePodospora anserinaspecies complex.</title>
        <authorList>
            <person name="Ament-Velasquez S.L."/>
            <person name="Vogan A.A."/>
            <person name="Wallerman O."/>
            <person name="Hartmann F."/>
            <person name="Gautier V."/>
            <person name="Silar P."/>
            <person name="Giraud T."/>
            <person name="Johannesson H."/>
        </authorList>
    </citation>
    <scope>NUCLEOTIDE SEQUENCE [LARGE SCALE GENOMIC DNA]</scope>
    <source>
        <strain evidence="1 2">CBS 411.78</strain>
    </source>
</reference>
<evidence type="ECO:0000313" key="2">
    <source>
        <dbReference type="Proteomes" id="UP001326199"/>
    </source>
</evidence>
<proteinExistence type="predicted"/>
<dbReference type="GeneID" id="87925746"/>
<dbReference type="EMBL" id="JAFFHB010000004">
    <property type="protein sequence ID" value="KAK4666536.1"/>
    <property type="molecule type" value="Genomic_DNA"/>
</dbReference>
<name>A0ABR0HF66_9PEZI</name>